<organism evidence="2 3">
    <name type="scientific">Pseudokineococcus basanitobsidens</name>
    <dbReference type="NCBI Taxonomy" id="1926649"/>
    <lineage>
        <taxon>Bacteria</taxon>
        <taxon>Bacillati</taxon>
        <taxon>Actinomycetota</taxon>
        <taxon>Actinomycetes</taxon>
        <taxon>Kineosporiales</taxon>
        <taxon>Kineosporiaceae</taxon>
        <taxon>Pseudokineococcus</taxon>
    </lineage>
</organism>
<feature type="transmembrane region" description="Helical" evidence="1">
    <location>
        <begin position="21"/>
        <end position="45"/>
    </location>
</feature>
<protein>
    <submittedName>
        <fullName evidence="2">Prepilin-type N-terminal cleavage/methylation domain-containing protein</fullName>
    </submittedName>
</protein>
<dbReference type="Pfam" id="PF07963">
    <property type="entry name" value="N_methyl"/>
    <property type="match status" value="1"/>
</dbReference>
<dbReference type="InterPro" id="IPR012902">
    <property type="entry name" value="N_methyl_site"/>
</dbReference>
<sequence>MSAGSRGRPRRVRRGEAGFTLVELVVAMSLLSLLAGLVMAVVVGATRETVTATNSADDAADLRRAYTVLDAQVRSAEALNRATAQAGAWYLEMRLAPADAGGASSCAQWRLSADGTLAYRTYPTSGTTGASGWRTVVTELVVPAATATPPLQMQPADAVHGRQRLEVALTAEHGSTRSAQLDVTLVARNTTASTVTNGLTTTTHVCTQGGRP</sequence>
<keyword evidence="3" id="KW-1185">Reference proteome</keyword>
<accession>A0ABU8RHY9</accession>
<reference evidence="2 3" key="1">
    <citation type="journal article" date="2017" name="Int. J. Syst. Evol. Microbiol.">
        <title>Pseudokineococcus basanitobsidens sp. nov., isolated from volcanic rock.</title>
        <authorList>
            <person name="Lee D.W."/>
            <person name="Park M.Y."/>
            <person name="Kim J.J."/>
            <person name="Kim B.S."/>
        </authorList>
    </citation>
    <scope>NUCLEOTIDE SEQUENCE [LARGE SCALE GENOMIC DNA]</scope>
    <source>
        <strain evidence="2 3">DSM 103726</strain>
    </source>
</reference>
<keyword evidence="1" id="KW-0472">Membrane</keyword>
<evidence type="ECO:0000313" key="3">
    <source>
        <dbReference type="Proteomes" id="UP001387100"/>
    </source>
</evidence>
<keyword evidence="1" id="KW-0812">Transmembrane</keyword>
<dbReference type="NCBIfam" id="TIGR02532">
    <property type="entry name" value="IV_pilin_GFxxxE"/>
    <property type="match status" value="1"/>
</dbReference>
<name>A0ABU8RHY9_9ACTN</name>
<gene>
    <name evidence="2" type="ORF">WDZ17_05065</name>
</gene>
<dbReference type="Proteomes" id="UP001387100">
    <property type="component" value="Unassembled WGS sequence"/>
</dbReference>
<dbReference type="RefSeq" id="WP_339574048.1">
    <property type="nucleotide sequence ID" value="NZ_JBBIAA010000003.1"/>
</dbReference>
<dbReference type="PROSITE" id="PS00409">
    <property type="entry name" value="PROKAR_NTER_METHYL"/>
    <property type="match status" value="1"/>
</dbReference>
<comment type="caution">
    <text evidence="2">The sequence shown here is derived from an EMBL/GenBank/DDBJ whole genome shotgun (WGS) entry which is preliminary data.</text>
</comment>
<evidence type="ECO:0000256" key="1">
    <source>
        <dbReference type="SAM" id="Phobius"/>
    </source>
</evidence>
<evidence type="ECO:0000313" key="2">
    <source>
        <dbReference type="EMBL" id="MEJ5944663.1"/>
    </source>
</evidence>
<proteinExistence type="predicted"/>
<keyword evidence="1" id="KW-1133">Transmembrane helix</keyword>
<dbReference type="InterPro" id="IPR045584">
    <property type="entry name" value="Pilin-like"/>
</dbReference>
<dbReference type="EMBL" id="JBBIAA010000003">
    <property type="protein sequence ID" value="MEJ5944663.1"/>
    <property type="molecule type" value="Genomic_DNA"/>
</dbReference>
<dbReference type="SUPFAM" id="SSF54523">
    <property type="entry name" value="Pili subunits"/>
    <property type="match status" value="1"/>
</dbReference>